<organism evidence="1 2">
    <name type="scientific">Streptomyces acidicola</name>
    <dbReference type="NCBI Taxonomy" id="2596892"/>
    <lineage>
        <taxon>Bacteria</taxon>
        <taxon>Bacillati</taxon>
        <taxon>Actinomycetota</taxon>
        <taxon>Actinomycetes</taxon>
        <taxon>Kitasatosporales</taxon>
        <taxon>Streptomycetaceae</taxon>
        <taxon>Streptomyces</taxon>
    </lineage>
</organism>
<gene>
    <name evidence="1" type="ORF">FPZ41_42265</name>
</gene>
<dbReference type="EMBL" id="VMNX01000324">
    <property type="protein sequence ID" value="MPY54828.1"/>
    <property type="molecule type" value="Genomic_DNA"/>
</dbReference>
<keyword evidence="2" id="KW-1185">Reference proteome</keyword>
<name>A0A5N8X726_9ACTN</name>
<comment type="caution">
    <text evidence="1">The sequence shown here is derived from an EMBL/GenBank/DDBJ whole genome shotgun (WGS) entry which is preliminary data.</text>
</comment>
<proteinExistence type="predicted"/>
<evidence type="ECO:0000313" key="1">
    <source>
        <dbReference type="EMBL" id="MPY54828.1"/>
    </source>
</evidence>
<dbReference type="Proteomes" id="UP000373149">
    <property type="component" value="Unassembled WGS sequence"/>
</dbReference>
<protein>
    <submittedName>
        <fullName evidence="1">Uncharacterized protein</fullName>
    </submittedName>
</protein>
<dbReference type="RefSeq" id="WP_152869679.1">
    <property type="nucleotide sequence ID" value="NZ_VMNX01000324.1"/>
</dbReference>
<evidence type="ECO:0000313" key="2">
    <source>
        <dbReference type="Proteomes" id="UP000373149"/>
    </source>
</evidence>
<sequence>MPAWDFVRDLLTEAARRTGSRAEAERAAELFAAYRPAWSRMAMAVVPRGLLARAAFTVSPGTSEPVRGCVAFAKR</sequence>
<reference evidence="1 2" key="1">
    <citation type="submission" date="2019-09" db="EMBL/GenBank/DDBJ databases">
        <authorList>
            <person name="Duangmal K."/>
            <person name="Teo W.F.A."/>
            <person name="Lipun K."/>
        </authorList>
    </citation>
    <scope>NUCLEOTIDE SEQUENCE [LARGE SCALE GENOMIC DNA]</scope>
    <source>
        <strain evidence="1 2">K1PN6</strain>
    </source>
</reference>
<accession>A0A5N8X726</accession>
<dbReference type="AlphaFoldDB" id="A0A5N8X726"/>